<dbReference type="Gene3D" id="3.40.50.300">
    <property type="entry name" value="P-loop containing nucleotide triphosphate hydrolases"/>
    <property type="match status" value="1"/>
</dbReference>
<organism evidence="2">
    <name type="scientific">marine sediment metagenome</name>
    <dbReference type="NCBI Taxonomy" id="412755"/>
    <lineage>
        <taxon>unclassified sequences</taxon>
        <taxon>metagenomes</taxon>
        <taxon>ecological metagenomes</taxon>
    </lineage>
</organism>
<feature type="non-terminal residue" evidence="2">
    <location>
        <position position="229"/>
    </location>
</feature>
<dbReference type="Gene3D" id="3.30.230.10">
    <property type="match status" value="1"/>
</dbReference>
<protein>
    <recommendedName>
        <fullName evidence="1">Magnesium chelatase ChlI-like catalytic domain-containing protein</fullName>
    </recommendedName>
</protein>
<comment type="caution">
    <text evidence="2">The sequence shown here is derived from an EMBL/GenBank/DDBJ whole genome shotgun (WGS) entry which is preliminary data.</text>
</comment>
<evidence type="ECO:0000313" key="2">
    <source>
        <dbReference type="EMBL" id="GAG35067.1"/>
    </source>
</evidence>
<reference evidence="2" key="1">
    <citation type="journal article" date="2014" name="Front. Microbiol.">
        <title>High frequency of phylogenetically diverse reductive dehalogenase-homologous genes in deep subseafloor sedimentary metagenomes.</title>
        <authorList>
            <person name="Kawai M."/>
            <person name="Futagami T."/>
            <person name="Toyoda A."/>
            <person name="Takaki Y."/>
            <person name="Nishi S."/>
            <person name="Hori S."/>
            <person name="Arai W."/>
            <person name="Tsubouchi T."/>
            <person name="Morono Y."/>
            <person name="Uchiyama I."/>
            <person name="Ito T."/>
            <person name="Fujiyama A."/>
            <person name="Inagaki F."/>
            <person name="Takami H."/>
        </authorList>
    </citation>
    <scope>NUCLEOTIDE SEQUENCE</scope>
    <source>
        <strain evidence="2">Expedition CK06-06</strain>
    </source>
</reference>
<dbReference type="GO" id="GO:0005524">
    <property type="term" value="F:ATP binding"/>
    <property type="evidence" value="ECO:0007669"/>
    <property type="project" value="InterPro"/>
</dbReference>
<evidence type="ECO:0000259" key="1">
    <source>
        <dbReference type="Pfam" id="PF01078"/>
    </source>
</evidence>
<sequence>MKRIVVNLAPADLKKAGPSYDLPIAVGILLSSEQVSADVSQIIFLGELSLDGSLRHTNGVLPMVALAHVEGIPTVVVPEADAREASLIEGVAIIPVASLSQLMSYLRGEISIPEYKAEEVQDYSSPPSLTVDLAHIKGQEHVKRALEVAAAGGHNMIMCGPPGSGKTLLARALSSILPPMTTEEALEVTKIYSVSGLLPSDTPLIRQRPFRSPHYTISNAGLVGGGHWP</sequence>
<dbReference type="SUPFAM" id="SSF52540">
    <property type="entry name" value="P-loop containing nucleoside triphosphate hydrolases"/>
    <property type="match status" value="1"/>
</dbReference>
<dbReference type="PANTHER" id="PTHR32039:SF7">
    <property type="entry name" value="COMPETENCE PROTEIN COMM"/>
    <property type="match status" value="1"/>
</dbReference>
<dbReference type="PANTHER" id="PTHR32039">
    <property type="entry name" value="MAGNESIUM-CHELATASE SUBUNIT CHLI"/>
    <property type="match status" value="1"/>
</dbReference>
<dbReference type="InterPro" id="IPR020568">
    <property type="entry name" value="Ribosomal_Su5_D2-typ_SF"/>
</dbReference>
<dbReference type="AlphaFoldDB" id="X0XI60"/>
<feature type="domain" description="Magnesium chelatase ChlI-like catalytic" evidence="1">
    <location>
        <begin position="132"/>
        <end position="227"/>
    </location>
</feature>
<dbReference type="InterPro" id="IPR014721">
    <property type="entry name" value="Ribsml_uS5_D2-typ_fold_subgr"/>
</dbReference>
<dbReference type="InterPro" id="IPR027417">
    <property type="entry name" value="P-loop_NTPase"/>
</dbReference>
<dbReference type="SUPFAM" id="SSF54211">
    <property type="entry name" value="Ribosomal protein S5 domain 2-like"/>
    <property type="match status" value="1"/>
</dbReference>
<dbReference type="InterPro" id="IPR045006">
    <property type="entry name" value="CHLI-like"/>
</dbReference>
<dbReference type="CDD" id="cd00009">
    <property type="entry name" value="AAA"/>
    <property type="match status" value="1"/>
</dbReference>
<proteinExistence type="predicted"/>
<dbReference type="EMBL" id="BARS01048301">
    <property type="protein sequence ID" value="GAG35067.1"/>
    <property type="molecule type" value="Genomic_DNA"/>
</dbReference>
<dbReference type="Pfam" id="PF01078">
    <property type="entry name" value="Mg_chelatase"/>
    <property type="match status" value="1"/>
</dbReference>
<dbReference type="InterPro" id="IPR000523">
    <property type="entry name" value="Mg_chelatse_chII-like_cat_dom"/>
</dbReference>
<gene>
    <name evidence="2" type="ORF">S01H1_72426</name>
</gene>
<accession>X0XI60</accession>
<dbReference type="Pfam" id="PF13541">
    <property type="entry name" value="ChlI"/>
    <property type="match status" value="1"/>
</dbReference>
<name>X0XI60_9ZZZZ</name>